<dbReference type="GO" id="GO:0005829">
    <property type="term" value="C:cytosol"/>
    <property type="evidence" value="ECO:0007669"/>
    <property type="project" value="TreeGrafter"/>
</dbReference>
<evidence type="ECO:0000256" key="2">
    <source>
        <dbReference type="ARBA" id="ARBA00023125"/>
    </source>
</evidence>
<comment type="caution">
    <text evidence="5">The sequence shown here is derived from an EMBL/GenBank/DDBJ whole genome shotgun (WGS) entry which is preliminary data.</text>
</comment>
<feature type="domain" description="HTH araC/xylS-type" evidence="4">
    <location>
        <begin position="232"/>
        <end position="330"/>
    </location>
</feature>
<evidence type="ECO:0000256" key="1">
    <source>
        <dbReference type="ARBA" id="ARBA00023015"/>
    </source>
</evidence>
<dbReference type="AlphaFoldDB" id="A0A1A3TLP5"/>
<dbReference type="GO" id="GO:0000976">
    <property type="term" value="F:transcription cis-regulatory region binding"/>
    <property type="evidence" value="ECO:0007669"/>
    <property type="project" value="TreeGrafter"/>
</dbReference>
<dbReference type="PANTHER" id="PTHR47894:SF4">
    <property type="entry name" value="HTH-TYPE TRANSCRIPTIONAL REGULATOR GADX"/>
    <property type="match status" value="1"/>
</dbReference>
<dbReference type="Pfam" id="PF12833">
    <property type="entry name" value="HTH_18"/>
    <property type="match status" value="1"/>
</dbReference>
<dbReference type="SUPFAM" id="SSF46689">
    <property type="entry name" value="Homeodomain-like"/>
    <property type="match status" value="1"/>
</dbReference>
<organism evidence="5 6">
    <name type="scientific">Mycolicibacter sinensis (strain JDM601)</name>
    <name type="common">Mycobacterium sinense</name>
    <dbReference type="NCBI Taxonomy" id="875328"/>
    <lineage>
        <taxon>Bacteria</taxon>
        <taxon>Bacillati</taxon>
        <taxon>Actinomycetota</taxon>
        <taxon>Actinomycetes</taxon>
        <taxon>Mycobacteriales</taxon>
        <taxon>Mycobacteriaceae</taxon>
        <taxon>Mycolicibacter</taxon>
    </lineage>
</organism>
<dbReference type="Proteomes" id="UP000093759">
    <property type="component" value="Unassembled WGS sequence"/>
</dbReference>
<proteinExistence type="predicted"/>
<keyword evidence="1" id="KW-0805">Transcription regulation</keyword>
<gene>
    <name evidence="5" type="ORF">A5648_11285</name>
</gene>
<evidence type="ECO:0000313" key="5">
    <source>
        <dbReference type="EMBL" id="OBK83601.1"/>
    </source>
</evidence>
<accession>A0A1A3TLP5</accession>
<sequence length="337" mass="37066">MGSLIRAPAMSGYAELVRELDADPETFLSRFRIPPDAEYHEDGFVSSGAFIRLLENTADELRCPDFGLRLSGRQGLHVLGPLAVIARNAQTVLGGLRAIARYLYIHSPALGLAERPTDGGSAFGYAVAESGIPYPLQAYELSMGIAVRIIQLLGGPQARAGAIVFMHAQRAPDDAYRQALDCPVRFAQTWCGFELPAQLAEQRIENADPNTRRLATSYLESTYLPNSPLLSVRVAELARRLLPTGQCNIDVIAAELAMHPRTLQRQLATEGMGCRAVIDQQRRDQAMRYLAEPDLPIQHIVALLGYSEQSAFNRSCRRWFGKTPRQLRDSGPGPLSP</sequence>
<dbReference type="GO" id="GO:0003700">
    <property type="term" value="F:DNA-binding transcription factor activity"/>
    <property type="evidence" value="ECO:0007669"/>
    <property type="project" value="InterPro"/>
</dbReference>
<dbReference type="InterPro" id="IPR018060">
    <property type="entry name" value="HTH_AraC"/>
</dbReference>
<dbReference type="EMBL" id="LZMF01000137">
    <property type="protein sequence ID" value="OBK83601.1"/>
    <property type="molecule type" value="Genomic_DNA"/>
</dbReference>
<keyword evidence="2" id="KW-0238">DNA-binding</keyword>
<dbReference type="Pfam" id="PF12625">
    <property type="entry name" value="Arabinose_bd"/>
    <property type="match status" value="1"/>
</dbReference>
<dbReference type="Gene3D" id="1.10.10.60">
    <property type="entry name" value="Homeodomain-like"/>
    <property type="match status" value="1"/>
</dbReference>
<reference evidence="6" key="1">
    <citation type="submission" date="2016-06" db="EMBL/GenBank/DDBJ databases">
        <authorList>
            <person name="Sutton G."/>
            <person name="Brinkac L."/>
            <person name="Sanka R."/>
            <person name="Adams M."/>
            <person name="Lau E."/>
            <person name="Garcia-Basteiro A."/>
            <person name="Lopez-Varela E."/>
            <person name="Palencia S."/>
        </authorList>
    </citation>
    <scope>NUCLEOTIDE SEQUENCE [LARGE SCALE GENOMIC DNA]</scope>
    <source>
        <strain evidence="6">1274684.2</strain>
    </source>
</reference>
<evidence type="ECO:0000259" key="4">
    <source>
        <dbReference type="PROSITE" id="PS01124"/>
    </source>
</evidence>
<dbReference type="InterPro" id="IPR032687">
    <property type="entry name" value="AraC-type_N"/>
</dbReference>
<keyword evidence="3" id="KW-0804">Transcription</keyword>
<name>A0A1A3TLP5_MYCSD</name>
<evidence type="ECO:0000256" key="3">
    <source>
        <dbReference type="ARBA" id="ARBA00023163"/>
    </source>
</evidence>
<evidence type="ECO:0000313" key="6">
    <source>
        <dbReference type="Proteomes" id="UP000093759"/>
    </source>
</evidence>
<dbReference type="PANTHER" id="PTHR47894">
    <property type="entry name" value="HTH-TYPE TRANSCRIPTIONAL REGULATOR GADX"/>
    <property type="match status" value="1"/>
</dbReference>
<dbReference type="InterPro" id="IPR009057">
    <property type="entry name" value="Homeodomain-like_sf"/>
</dbReference>
<dbReference type="PROSITE" id="PS01124">
    <property type="entry name" value="HTH_ARAC_FAMILY_2"/>
    <property type="match status" value="1"/>
</dbReference>
<protein>
    <submittedName>
        <fullName evidence="5">AraC family transcriptional regulator</fullName>
    </submittedName>
</protein>
<dbReference type="SMART" id="SM00342">
    <property type="entry name" value="HTH_ARAC"/>
    <property type="match status" value="1"/>
</dbReference>